<keyword evidence="9" id="KW-0472">Membrane</keyword>
<dbReference type="GO" id="GO:0005096">
    <property type="term" value="F:GTPase activator activity"/>
    <property type="evidence" value="ECO:0007669"/>
    <property type="project" value="UniProtKB-KW"/>
</dbReference>
<keyword evidence="3" id="KW-0343">GTPase activation</keyword>
<keyword evidence="4" id="KW-1003">Cell membrane</keyword>
<dbReference type="GO" id="GO:0005886">
    <property type="term" value="C:plasma membrane"/>
    <property type="evidence" value="ECO:0007669"/>
    <property type="project" value="UniProtKB-SubCell"/>
</dbReference>
<dbReference type="Pfam" id="PF00168">
    <property type="entry name" value="C2"/>
    <property type="match status" value="2"/>
</dbReference>
<dbReference type="SMART" id="SM00239">
    <property type="entry name" value="C2"/>
    <property type="match status" value="1"/>
</dbReference>
<dbReference type="GO" id="GO:0046872">
    <property type="term" value="F:metal ion binding"/>
    <property type="evidence" value="ECO:0007669"/>
    <property type="project" value="UniProtKB-KW"/>
</dbReference>
<dbReference type="PANTHER" id="PTHR45933:SF5">
    <property type="entry name" value="PROTEIN C2-DOMAIN ABA-RELATED 4"/>
    <property type="match status" value="1"/>
</dbReference>
<keyword evidence="5" id="KW-0938">Abscisic acid signaling pathway</keyword>
<dbReference type="AlphaFoldDB" id="A0A8X8WIQ9"/>
<evidence type="ECO:0000256" key="2">
    <source>
        <dbReference type="ARBA" id="ARBA00004236"/>
    </source>
</evidence>
<dbReference type="GO" id="GO:0005634">
    <property type="term" value="C:nucleus"/>
    <property type="evidence" value="ECO:0007669"/>
    <property type="project" value="UniProtKB-SubCell"/>
</dbReference>
<evidence type="ECO:0000256" key="3">
    <source>
        <dbReference type="ARBA" id="ARBA00022468"/>
    </source>
</evidence>
<dbReference type="InterPro" id="IPR035892">
    <property type="entry name" value="C2_domain_sf"/>
</dbReference>
<keyword evidence="6" id="KW-0479">Metal-binding</keyword>
<organism evidence="13">
    <name type="scientific">Salvia splendens</name>
    <name type="common">Scarlet sage</name>
    <dbReference type="NCBI Taxonomy" id="180675"/>
    <lineage>
        <taxon>Eukaryota</taxon>
        <taxon>Viridiplantae</taxon>
        <taxon>Streptophyta</taxon>
        <taxon>Embryophyta</taxon>
        <taxon>Tracheophyta</taxon>
        <taxon>Spermatophyta</taxon>
        <taxon>Magnoliopsida</taxon>
        <taxon>eudicotyledons</taxon>
        <taxon>Gunneridae</taxon>
        <taxon>Pentapetalae</taxon>
        <taxon>asterids</taxon>
        <taxon>lamiids</taxon>
        <taxon>Lamiales</taxon>
        <taxon>Lamiaceae</taxon>
        <taxon>Nepetoideae</taxon>
        <taxon>Mentheae</taxon>
        <taxon>Salviinae</taxon>
        <taxon>Salvia</taxon>
        <taxon>Salvia subgen. Calosphace</taxon>
        <taxon>core Calosphace</taxon>
    </lineage>
</organism>
<dbReference type="PROSITE" id="PS50004">
    <property type="entry name" value="C2"/>
    <property type="match status" value="1"/>
</dbReference>
<name>A0A8X8WIQ9_SALSN</name>
<sequence length="221" mass="24796">MDNLMGLLRIKVKRGINLAIRDVCSSDPYVVVNMAKQMATFNAMVVDFNWLKALCIVCEEYLNSFCDQLLLLSALAMASNLVLIDGLLQKLKTRVVKKDVNPEWNEDLTLSIADSNLPIHLTVYDHDTFSLDDRMGDAEFDIKPFIEAVKMRLEGLPDGTIITKVPASRTNCLSEESCVVLKDGKVVQDLCLRLRNVECGEVEIQLQWINVPGSRGLNMAY</sequence>
<evidence type="ECO:0000256" key="6">
    <source>
        <dbReference type="ARBA" id="ARBA00022723"/>
    </source>
</evidence>
<reference evidence="13" key="2">
    <citation type="submission" date="2020-08" db="EMBL/GenBank/DDBJ databases">
        <title>Plant Genome Project.</title>
        <authorList>
            <person name="Zhang R.-G."/>
        </authorList>
    </citation>
    <scope>NUCLEOTIDE SEQUENCE</scope>
    <source>
        <strain evidence="13">Huo1</strain>
        <tissue evidence="13">Leaf</tissue>
    </source>
</reference>
<dbReference type="Gene3D" id="2.60.40.150">
    <property type="entry name" value="C2 domain"/>
    <property type="match status" value="1"/>
</dbReference>
<evidence type="ECO:0000313" key="14">
    <source>
        <dbReference type="Proteomes" id="UP000298416"/>
    </source>
</evidence>
<evidence type="ECO:0000256" key="10">
    <source>
        <dbReference type="ARBA" id="ARBA00023242"/>
    </source>
</evidence>
<dbReference type="PANTHER" id="PTHR45933">
    <property type="entry name" value="PROTEIN C2-DOMAIN ABA-RELATED 4"/>
    <property type="match status" value="1"/>
</dbReference>
<dbReference type="Proteomes" id="UP000298416">
    <property type="component" value="Unassembled WGS sequence"/>
</dbReference>
<comment type="subcellular location">
    <subcellularLocation>
        <location evidence="2">Cell membrane</location>
    </subcellularLocation>
    <subcellularLocation>
        <location evidence="1">Nucleus</location>
    </subcellularLocation>
</comment>
<dbReference type="EMBL" id="PNBA02000016">
    <property type="protein sequence ID" value="KAG6395692.1"/>
    <property type="molecule type" value="Genomic_DNA"/>
</dbReference>
<dbReference type="InterPro" id="IPR044562">
    <property type="entry name" value="CAR1-11"/>
</dbReference>
<keyword evidence="10" id="KW-0539">Nucleus</keyword>
<keyword evidence="14" id="KW-1185">Reference proteome</keyword>
<dbReference type="SUPFAM" id="SSF49562">
    <property type="entry name" value="C2 domain (Calcium/lipid-binding domain, CaLB)"/>
    <property type="match status" value="1"/>
</dbReference>
<evidence type="ECO:0000256" key="5">
    <source>
        <dbReference type="ARBA" id="ARBA00022682"/>
    </source>
</evidence>
<keyword evidence="8" id="KW-0446">Lipid-binding</keyword>
<evidence type="ECO:0000256" key="1">
    <source>
        <dbReference type="ARBA" id="ARBA00004123"/>
    </source>
</evidence>
<evidence type="ECO:0000313" key="13">
    <source>
        <dbReference type="EMBL" id="KAG6395692.1"/>
    </source>
</evidence>
<evidence type="ECO:0000256" key="9">
    <source>
        <dbReference type="ARBA" id="ARBA00023136"/>
    </source>
</evidence>
<evidence type="ECO:0000256" key="11">
    <source>
        <dbReference type="ARBA" id="ARBA00024037"/>
    </source>
</evidence>
<evidence type="ECO:0000256" key="7">
    <source>
        <dbReference type="ARBA" id="ARBA00022837"/>
    </source>
</evidence>
<evidence type="ECO:0000259" key="12">
    <source>
        <dbReference type="PROSITE" id="PS50004"/>
    </source>
</evidence>
<evidence type="ECO:0000256" key="8">
    <source>
        <dbReference type="ARBA" id="ARBA00023121"/>
    </source>
</evidence>
<dbReference type="GO" id="GO:0008289">
    <property type="term" value="F:lipid binding"/>
    <property type="evidence" value="ECO:0007669"/>
    <property type="project" value="UniProtKB-KW"/>
</dbReference>
<proteinExistence type="inferred from homology"/>
<comment type="similarity">
    <text evidence="11">Belongs to the plant CAR protein family.</text>
</comment>
<gene>
    <name evidence="13" type="ORF">SASPL_141816</name>
</gene>
<dbReference type="InterPro" id="IPR000008">
    <property type="entry name" value="C2_dom"/>
</dbReference>
<comment type="caution">
    <text evidence="13">The sequence shown here is derived from an EMBL/GenBank/DDBJ whole genome shotgun (WGS) entry which is preliminary data.</text>
</comment>
<keyword evidence="7" id="KW-0106">Calcium</keyword>
<reference evidence="13" key="1">
    <citation type="submission" date="2018-01" db="EMBL/GenBank/DDBJ databases">
        <authorList>
            <person name="Mao J.F."/>
        </authorList>
    </citation>
    <scope>NUCLEOTIDE SEQUENCE</scope>
    <source>
        <strain evidence="13">Huo1</strain>
        <tissue evidence="13">Leaf</tissue>
    </source>
</reference>
<protein>
    <recommendedName>
        <fullName evidence="12">C2 domain-containing protein</fullName>
    </recommendedName>
</protein>
<evidence type="ECO:0000256" key="4">
    <source>
        <dbReference type="ARBA" id="ARBA00022475"/>
    </source>
</evidence>
<feature type="domain" description="C2" evidence="12">
    <location>
        <begin position="1"/>
        <end position="155"/>
    </location>
</feature>
<dbReference type="GO" id="GO:0009738">
    <property type="term" value="P:abscisic acid-activated signaling pathway"/>
    <property type="evidence" value="ECO:0007669"/>
    <property type="project" value="UniProtKB-KW"/>
</dbReference>
<accession>A0A8X8WIQ9</accession>